<dbReference type="AlphaFoldDB" id="A0A1I6MZF1"/>
<feature type="domain" description="ISXO2-like transposase" evidence="1">
    <location>
        <begin position="129"/>
        <end position="290"/>
    </location>
</feature>
<proteinExistence type="predicted"/>
<dbReference type="InterPro" id="IPR024442">
    <property type="entry name" value="Transposase_Zn_ribbon"/>
</dbReference>
<keyword evidence="3" id="KW-1185">Reference proteome</keyword>
<dbReference type="InterPro" id="IPR024445">
    <property type="entry name" value="Tnp_ISXO2-like"/>
</dbReference>
<accession>A0A1I6MZF1</accession>
<dbReference type="Pfam" id="PF12762">
    <property type="entry name" value="DDE_Tnp_IS1595"/>
    <property type="match status" value="1"/>
</dbReference>
<evidence type="ECO:0000259" key="1">
    <source>
        <dbReference type="SMART" id="SM01126"/>
    </source>
</evidence>
<dbReference type="EMBL" id="FOZL01000002">
    <property type="protein sequence ID" value="SFS21066.1"/>
    <property type="molecule type" value="Genomic_DNA"/>
</dbReference>
<evidence type="ECO:0000313" key="2">
    <source>
        <dbReference type="EMBL" id="SFS21066.1"/>
    </source>
</evidence>
<dbReference type="InterPro" id="IPR053164">
    <property type="entry name" value="IS1016-like_transposase"/>
</dbReference>
<sequence>MDAPKTLQQAIVYFSDRDRAFQFAINFRWPNGVVSCPRCGSERHAFIKTRRIWECYGCKKQFSLKVGSIFEDSAITLDKWMMVVWMLCNCKNGVSSYEIARSIGVTQKSAWFMLHRVRKAMETNAYDGPLGGGGATVEVDESFVGGDPKNWHESKRAKHHKEVRSERVQEYQNRFTHKTSVIGMLDRDSRQVRAKVVPNVKRDTLQKEILSTITPGSRVHTDQAVAYNSLQKQYIHETVNHAVEYVRGNVHTNSLENFWSLMKRNLAGTYVAVEPFHLDRYLSEQVFRFNHRIGWNDLGRFHLAMSGVAGKRLTYKQLTGKDGTGSATSH</sequence>
<dbReference type="NCBIfam" id="NF033547">
    <property type="entry name" value="transpos_IS1595"/>
    <property type="match status" value="1"/>
</dbReference>
<reference evidence="2 3" key="1">
    <citation type="submission" date="2016-10" db="EMBL/GenBank/DDBJ databases">
        <authorList>
            <person name="de Groot N.N."/>
        </authorList>
    </citation>
    <scope>NUCLEOTIDE SEQUENCE [LARGE SCALE GENOMIC DNA]</scope>
    <source>
        <strain evidence="2 3">DSM 21001</strain>
    </source>
</reference>
<dbReference type="OrthoDB" id="9769409at2"/>
<name>A0A1I6MZF1_9BACT</name>
<dbReference type="PANTHER" id="PTHR47163">
    <property type="entry name" value="DDE_TNP_IS1595 DOMAIN-CONTAINING PROTEIN"/>
    <property type="match status" value="1"/>
</dbReference>
<dbReference type="SMART" id="SM01126">
    <property type="entry name" value="DDE_Tnp_IS1595"/>
    <property type="match status" value="1"/>
</dbReference>
<organism evidence="2 3">
    <name type="scientific">Granulicella pectinivorans</name>
    <dbReference type="NCBI Taxonomy" id="474950"/>
    <lineage>
        <taxon>Bacteria</taxon>
        <taxon>Pseudomonadati</taxon>
        <taxon>Acidobacteriota</taxon>
        <taxon>Terriglobia</taxon>
        <taxon>Terriglobales</taxon>
        <taxon>Acidobacteriaceae</taxon>
        <taxon>Granulicella</taxon>
    </lineage>
</organism>
<evidence type="ECO:0000313" key="3">
    <source>
        <dbReference type="Proteomes" id="UP000199024"/>
    </source>
</evidence>
<dbReference type="RefSeq" id="WP_089843168.1">
    <property type="nucleotide sequence ID" value="NZ_FOZL01000002.1"/>
</dbReference>
<dbReference type="STRING" id="474950.SAMN05421771_4025"/>
<gene>
    <name evidence="2" type="ORF">SAMN05421771_4025</name>
</gene>
<dbReference type="Pfam" id="PF12760">
    <property type="entry name" value="Zn_ribbon_IS1595"/>
    <property type="match status" value="1"/>
</dbReference>
<dbReference type="Proteomes" id="UP000199024">
    <property type="component" value="Unassembled WGS sequence"/>
</dbReference>
<protein>
    <submittedName>
        <fullName evidence="2">Transposase</fullName>
    </submittedName>
</protein>
<dbReference type="PANTHER" id="PTHR47163:SF2">
    <property type="entry name" value="SI:DKEY-17M8.2"/>
    <property type="match status" value="1"/>
</dbReference>